<dbReference type="Pfam" id="PF07690">
    <property type="entry name" value="MFS_1"/>
    <property type="match status" value="1"/>
</dbReference>
<feature type="region of interest" description="Disordered" evidence="9">
    <location>
        <begin position="1"/>
        <end position="40"/>
    </location>
</feature>
<feature type="transmembrane region" description="Helical" evidence="10">
    <location>
        <begin position="143"/>
        <end position="168"/>
    </location>
</feature>
<dbReference type="InterPro" id="IPR020846">
    <property type="entry name" value="MFS_dom"/>
</dbReference>
<reference evidence="12 13" key="1">
    <citation type="submission" date="2015-06" db="EMBL/GenBank/DDBJ databases">
        <title>Survival trade-offs in plant roots during colonization by closely related pathogenic and mutualistic fungi.</title>
        <authorList>
            <person name="Hacquard S."/>
            <person name="Kracher B."/>
            <person name="Hiruma K."/>
            <person name="Weinman A."/>
            <person name="Muench P."/>
            <person name="Garrido Oter R."/>
            <person name="Ver Loren van Themaat E."/>
            <person name="Dallerey J.-F."/>
            <person name="Damm U."/>
            <person name="Henrissat B."/>
            <person name="Lespinet O."/>
            <person name="Thon M."/>
            <person name="Kemen E."/>
            <person name="McHardy A.C."/>
            <person name="Schulze-Lefert P."/>
            <person name="O'Connell R.J."/>
        </authorList>
    </citation>
    <scope>NUCLEOTIDE SEQUENCE [LARGE SCALE GENOMIC DNA]</scope>
    <source>
        <strain evidence="12 13">0861</strain>
    </source>
</reference>
<dbReference type="GO" id="GO:0022857">
    <property type="term" value="F:transmembrane transporter activity"/>
    <property type="evidence" value="ECO:0007669"/>
    <property type="project" value="InterPro"/>
</dbReference>
<dbReference type="FunFam" id="1.20.1250.20:FF:000489">
    <property type="entry name" value="MFS general substrate transporter"/>
    <property type="match status" value="1"/>
</dbReference>
<dbReference type="FunFam" id="1.20.1720.10:FF:000012">
    <property type="entry name" value="MFS toxin efflux pump (AflT)"/>
    <property type="match status" value="1"/>
</dbReference>
<feature type="transmembrane region" description="Helical" evidence="10">
    <location>
        <begin position="447"/>
        <end position="468"/>
    </location>
</feature>
<evidence type="ECO:0000313" key="12">
    <source>
        <dbReference type="EMBL" id="KZL77667.1"/>
    </source>
</evidence>
<comment type="caution">
    <text evidence="12">The sequence shown here is derived from an EMBL/GenBank/DDBJ whole genome shotgun (WGS) entry which is preliminary data.</text>
</comment>
<evidence type="ECO:0000256" key="3">
    <source>
        <dbReference type="ARBA" id="ARBA00022448"/>
    </source>
</evidence>
<feature type="transmembrane region" description="Helical" evidence="10">
    <location>
        <begin position="206"/>
        <end position="226"/>
    </location>
</feature>
<keyword evidence="3" id="KW-0813">Transport</keyword>
<evidence type="ECO:0000256" key="1">
    <source>
        <dbReference type="ARBA" id="ARBA00004651"/>
    </source>
</evidence>
<keyword evidence="6 10" id="KW-1133">Transmembrane helix</keyword>
<comment type="similarity">
    <text evidence="2">Belongs to the major facilitator superfamily. TCR/Tet family.</text>
</comment>
<dbReference type="EMBL" id="LFIV01000006">
    <property type="protein sequence ID" value="KZL77667.1"/>
    <property type="molecule type" value="Genomic_DNA"/>
</dbReference>
<evidence type="ECO:0000256" key="4">
    <source>
        <dbReference type="ARBA" id="ARBA00022475"/>
    </source>
</evidence>
<dbReference type="PRINTS" id="PR01036">
    <property type="entry name" value="TCRTETB"/>
</dbReference>
<dbReference type="GO" id="GO:0005886">
    <property type="term" value="C:plasma membrane"/>
    <property type="evidence" value="ECO:0007669"/>
    <property type="project" value="UniProtKB-SubCell"/>
</dbReference>
<evidence type="ECO:0000256" key="8">
    <source>
        <dbReference type="ARBA" id="ARBA00023180"/>
    </source>
</evidence>
<comment type="subcellular location">
    <subcellularLocation>
        <location evidence="1">Cell membrane</location>
        <topology evidence="1">Multi-pass membrane protein</topology>
    </subcellularLocation>
</comment>
<feature type="compositionally biased region" description="Polar residues" evidence="9">
    <location>
        <begin position="8"/>
        <end position="21"/>
    </location>
</feature>
<feature type="transmembrane region" description="Helical" evidence="10">
    <location>
        <begin position="247"/>
        <end position="268"/>
    </location>
</feature>
<feature type="transmembrane region" description="Helical" evidence="10">
    <location>
        <begin position="383"/>
        <end position="402"/>
    </location>
</feature>
<feature type="transmembrane region" description="Helical" evidence="10">
    <location>
        <begin position="280"/>
        <end position="297"/>
    </location>
</feature>
<gene>
    <name evidence="12" type="ORF">CT0861_06388</name>
</gene>
<keyword evidence="7 10" id="KW-0472">Membrane</keyword>
<dbReference type="AlphaFoldDB" id="A0A166YHK8"/>
<keyword evidence="4" id="KW-1003">Cell membrane</keyword>
<feature type="transmembrane region" description="Helical" evidence="10">
    <location>
        <begin position="88"/>
        <end position="106"/>
    </location>
</feature>
<dbReference type="FunFam" id="1.20.1250.20:FF:000196">
    <property type="entry name" value="MFS toxin efflux pump (AflT)"/>
    <property type="match status" value="1"/>
</dbReference>
<dbReference type="PANTHER" id="PTHR23501:SF199">
    <property type="entry name" value="MFS EFFLUX TRANSPORTER INPD-RELATED"/>
    <property type="match status" value="1"/>
</dbReference>
<evidence type="ECO:0000256" key="6">
    <source>
        <dbReference type="ARBA" id="ARBA00022989"/>
    </source>
</evidence>
<feature type="transmembrane region" description="Helical" evidence="10">
    <location>
        <begin position="175"/>
        <end position="194"/>
    </location>
</feature>
<feature type="transmembrane region" description="Helical" evidence="10">
    <location>
        <begin position="317"/>
        <end position="338"/>
    </location>
</feature>
<feature type="domain" description="Major facilitator superfamily (MFS) profile" evidence="11">
    <location>
        <begin position="53"/>
        <end position="544"/>
    </location>
</feature>
<dbReference type="SUPFAM" id="SSF103473">
    <property type="entry name" value="MFS general substrate transporter"/>
    <property type="match status" value="1"/>
</dbReference>
<dbReference type="Proteomes" id="UP000076552">
    <property type="component" value="Unassembled WGS sequence"/>
</dbReference>
<dbReference type="InterPro" id="IPR011701">
    <property type="entry name" value="MFS"/>
</dbReference>
<evidence type="ECO:0000313" key="13">
    <source>
        <dbReference type="Proteomes" id="UP000076552"/>
    </source>
</evidence>
<evidence type="ECO:0000256" key="10">
    <source>
        <dbReference type="SAM" id="Phobius"/>
    </source>
</evidence>
<organism evidence="12 13">
    <name type="scientific">Colletotrichum tofieldiae</name>
    <dbReference type="NCBI Taxonomy" id="708197"/>
    <lineage>
        <taxon>Eukaryota</taxon>
        <taxon>Fungi</taxon>
        <taxon>Dikarya</taxon>
        <taxon>Ascomycota</taxon>
        <taxon>Pezizomycotina</taxon>
        <taxon>Sordariomycetes</taxon>
        <taxon>Hypocreomycetidae</taxon>
        <taxon>Glomerellales</taxon>
        <taxon>Glomerellaceae</taxon>
        <taxon>Colletotrichum</taxon>
        <taxon>Colletotrichum spaethianum species complex</taxon>
    </lineage>
</organism>
<feature type="transmembrane region" description="Helical" evidence="10">
    <location>
        <begin position="358"/>
        <end position="376"/>
    </location>
</feature>
<evidence type="ECO:0000256" key="9">
    <source>
        <dbReference type="SAM" id="MobiDB-lite"/>
    </source>
</evidence>
<sequence length="591" mass="63937">MPFDRNKSSWTEMNSPQSSLGSDEPTVAEDPDHQRLTADPSVNGPKGFKLIAVTLGLCLTLFLIGLDNIIISTAIPRITDEFRSINDVGWYGSAYLLTTCSFQLSFGKLYSLFSIKRTYLVSILIFEMGSAICGAAPQSTILILGRAIAGVGCAGILAGTFTIIAEIVPLPKRPVYNGLVGSVYAIASVIGPLLGGVFTDKLTWRWCFYINLPIGIIVFLIIIFLFDSTPRSDGRQINTLVERIMQVDPIGTLALIPAVICLLLALQWGGTTYQWSDAKVIVLFILFGTLSIAFIFVQTKNGKNATLPVKVITQRSVAAACWFSVCTAGSDFIIRQYIPIWFQAIKGVSAVDSGLMNLALILTTALGSILCGVCITQIGYYHPFMLASTLFMSVGSGLLTTWEPNVPIQNWIGFQIVYGLGSSQSLQTPLLAVQTVLPIEEVPLGTALIMFLQTLGGAIFISVAQNIFSNEFRARLRKDLPNINATSIVNGGANSIRQPGVIPPGTLDPVLRIYSKSLTTSWYVPVGLTCASIIGSALVQWKSVKHIIPPATGVEGGDTDQNYKADNGMEVKCVQERPFEPGRDDVCIKTQ</sequence>
<dbReference type="CDD" id="cd17502">
    <property type="entry name" value="MFS_Azr1_MDR_like"/>
    <property type="match status" value="1"/>
</dbReference>
<dbReference type="InterPro" id="IPR036259">
    <property type="entry name" value="MFS_trans_sf"/>
</dbReference>
<feature type="transmembrane region" description="Helical" evidence="10">
    <location>
        <begin position="50"/>
        <end position="76"/>
    </location>
</feature>
<evidence type="ECO:0000256" key="5">
    <source>
        <dbReference type="ARBA" id="ARBA00022692"/>
    </source>
</evidence>
<protein>
    <submittedName>
        <fullName evidence="12">Major facilitator superfamily transporter</fullName>
    </submittedName>
</protein>
<proteinExistence type="inferred from homology"/>
<name>A0A166YHK8_9PEZI</name>
<dbReference type="Gene3D" id="1.20.1250.20">
    <property type="entry name" value="MFS general substrate transporter like domains"/>
    <property type="match status" value="2"/>
</dbReference>
<keyword evidence="8" id="KW-0325">Glycoprotein</keyword>
<feature type="transmembrane region" description="Helical" evidence="10">
    <location>
        <begin position="118"/>
        <end position="137"/>
    </location>
</feature>
<evidence type="ECO:0000256" key="2">
    <source>
        <dbReference type="ARBA" id="ARBA00007520"/>
    </source>
</evidence>
<keyword evidence="5 10" id="KW-0812">Transmembrane</keyword>
<accession>A0A166YHK8</accession>
<evidence type="ECO:0000259" key="11">
    <source>
        <dbReference type="PROSITE" id="PS50850"/>
    </source>
</evidence>
<dbReference type="PROSITE" id="PS50850">
    <property type="entry name" value="MFS"/>
    <property type="match status" value="1"/>
</dbReference>
<dbReference type="PANTHER" id="PTHR23501">
    <property type="entry name" value="MAJOR FACILITATOR SUPERFAMILY"/>
    <property type="match status" value="1"/>
</dbReference>
<evidence type="ECO:0000256" key="7">
    <source>
        <dbReference type="ARBA" id="ARBA00023136"/>
    </source>
</evidence>
<keyword evidence="13" id="KW-1185">Reference proteome</keyword>